<dbReference type="PATRIC" id="fig|1121022.4.peg.3460"/>
<organism evidence="1 2">
    <name type="scientific">Asticcacaulis benevestitus DSM 16100 = ATCC BAA-896</name>
    <dbReference type="NCBI Taxonomy" id="1121022"/>
    <lineage>
        <taxon>Bacteria</taxon>
        <taxon>Pseudomonadati</taxon>
        <taxon>Pseudomonadota</taxon>
        <taxon>Alphaproteobacteria</taxon>
        <taxon>Caulobacterales</taxon>
        <taxon>Caulobacteraceae</taxon>
        <taxon>Asticcacaulis</taxon>
    </lineage>
</organism>
<keyword evidence="2" id="KW-1185">Reference proteome</keyword>
<dbReference type="Gene3D" id="1.20.120.520">
    <property type="entry name" value="nmb1532 protein domain like"/>
    <property type="match status" value="1"/>
</dbReference>
<comment type="caution">
    <text evidence="1">The sequence shown here is derived from an EMBL/GenBank/DDBJ whole genome shotgun (WGS) entry which is preliminary data.</text>
</comment>
<dbReference type="eggNOG" id="COG3945">
    <property type="taxonomic scope" value="Bacteria"/>
</dbReference>
<dbReference type="RefSeq" id="WP_018083371.1">
    <property type="nucleotide sequence ID" value="NZ_AQWM01000030.1"/>
</dbReference>
<evidence type="ECO:0000313" key="2">
    <source>
        <dbReference type="Proteomes" id="UP000017837"/>
    </source>
</evidence>
<protein>
    <submittedName>
        <fullName evidence="1">Uncharacterized protein</fullName>
    </submittedName>
</protein>
<evidence type="ECO:0000313" key="1">
    <source>
        <dbReference type="EMBL" id="ESQ87767.1"/>
    </source>
</evidence>
<dbReference type="STRING" id="1121022.GCA_000376105_03691"/>
<dbReference type="AlphaFoldDB" id="V4P194"/>
<reference evidence="1 2" key="1">
    <citation type="journal article" date="2014" name="Nature">
        <title>Sequential evolution of bacterial morphology by co-option of a developmental regulator.</title>
        <authorList>
            <person name="Jiang C."/>
            <person name="Brown P.J."/>
            <person name="Ducret A."/>
            <person name="Brun Y.V."/>
        </authorList>
    </citation>
    <scope>NUCLEOTIDE SEQUENCE [LARGE SCALE GENOMIC DNA]</scope>
    <source>
        <strain evidence="1 2">DSM 16100</strain>
    </source>
</reference>
<gene>
    <name evidence="1" type="ORF">ABENE_16990</name>
</gene>
<name>V4P194_9CAUL</name>
<dbReference type="EMBL" id="AWGB01000042">
    <property type="protein sequence ID" value="ESQ87767.1"/>
    <property type="molecule type" value="Genomic_DNA"/>
</dbReference>
<dbReference type="Proteomes" id="UP000017837">
    <property type="component" value="Unassembled WGS sequence"/>
</dbReference>
<proteinExistence type="predicted"/>
<accession>V4P194</accession>
<sequence>MADCLDRLAKALDYLPDDTARVVIWLKTDMGLAVEDESHDFFPMLRIRAHKNDDFEGVLLKLANGHSAQQHLSRLILPRLEALAQIGHPATMERDLTTSMNDLAIRLRLHASALSAIVMPIARLRLKPSDLSMLTRSMTQRRSK</sequence>